<dbReference type="Gene3D" id="3.20.20.70">
    <property type="entry name" value="Aldolase class I"/>
    <property type="match status" value="1"/>
</dbReference>
<keyword evidence="6 10" id="KW-0784">Thiamine biosynthesis</keyword>
<dbReference type="InterPro" id="IPR013785">
    <property type="entry name" value="Aldolase_TIM"/>
</dbReference>
<evidence type="ECO:0000313" key="14">
    <source>
        <dbReference type="EMBL" id="SMD05786.1"/>
    </source>
</evidence>
<dbReference type="GO" id="GO:0009228">
    <property type="term" value="P:thiamine biosynthetic process"/>
    <property type="evidence" value="ECO:0007669"/>
    <property type="project" value="UniProtKB-KW"/>
</dbReference>
<feature type="binding site" evidence="10">
    <location>
        <position position="86"/>
    </location>
    <ligand>
        <name>Mg(2+)</name>
        <dbReference type="ChEBI" id="CHEBI:18420"/>
    </ligand>
</feature>
<dbReference type="InterPro" id="IPR036206">
    <property type="entry name" value="ThiamineP_synth_sf"/>
</dbReference>
<feature type="binding site" evidence="10">
    <location>
        <begin position="131"/>
        <end position="133"/>
    </location>
    <ligand>
        <name>2-[(2R,5Z)-2-carboxy-4-methylthiazol-5(2H)-ylidene]ethyl phosphate</name>
        <dbReference type="ChEBI" id="CHEBI:62899"/>
    </ligand>
</feature>
<dbReference type="Pfam" id="PF02581">
    <property type="entry name" value="TMP-TENI"/>
    <property type="match status" value="1"/>
</dbReference>
<dbReference type="InterPro" id="IPR022998">
    <property type="entry name" value="ThiamineP_synth_TenI"/>
</dbReference>
<organism evidence="14 15">
    <name type="scientific">Desulfocicer vacuolatum DSM 3385</name>
    <dbReference type="NCBI Taxonomy" id="1121400"/>
    <lineage>
        <taxon>Bacteria</taxon>
        <taxon>Pseudomonadati</taxon>
        <taxon>Thermodesulfobacteriota</taxon>
        <taxon>Desulfobacteria</taxon>
        <taxon>Desulfobacterales</taxon>
        <taxon>Desulfobacteraceae</taxon>
        <taxon>Desulfocicer</taxon>
    </lineage>
</organism>
<accession>A0A1W2E908</accession>
<dbReference type="PANTHER" id="PTHR20857:SF23">
    <property type="entry name" value="THIAMINE BIOSYNTHETIC BIFUNCTIONAL ENZYME"/>
    <property type="match status" value="1"/>
</dbReference>
<feature type="domain" description="Thiamine phosphate synthase/TenI" evidence="13">
    <location>
        <begin position="4"/>
        <end position="185"/>
    </location>
</feature>
<proteinExistence type="inferred from homology"/>
<evidence type="ECO:0000256" key="6">
    <source>
        <dbReference type="ARBA" id="ARBA00022977"/>
    </source>
</evidence>
<dbReference type="EMBL" id="FWXY01000026">
    <property type="protein sequence ID" value="SMD05786.1"/>
    <property type="molecule type" value="Genomic_DNA"/>
</dbReference>
<evidence type="ECO:0000256" key="1">
    <source>
        <dbReference type="ARBA" id="ARBA00003814"/>
    </source>
</evidence>
<evidence type="ECO:0000256" key="8">
    <source>
        <dbReference type="ARBA" id="ARBA00047851"/>
    </source>
</evidence>
<keyword evidence="3 10" id="KW-0808">Transferase</keyword>
<feature type="binding site" evidence="10">
    <location>
        <position position="66"/>
    </location>
    <ligand>
        <name>4-amino-2-methyl-5-(diphosphooxymethyl)pyrimidine</name>
        <dbReference type="ChEBI" id="CHEBI:57841"/>
    </ligand>
</feature>
<comment type="pathway">
    <text evidence="2 10 12">Cofactor biosynthesis; thiamine diphosphate biosynthesis; thiamine phosphate from 4-amino-2-methyl-5-diphosphomethylpyrimidine and 4-methyl-5-(2-phosphoethyl)-thiazole: step 1/1.</text>
</comment>
<comment type="catalytic activity">
    <reaction evidence="8 10 11">
        <text>2-(2-carboxy-4-methylthiazol-5-yl)ethyl phosphate + 4-amino-2-methyl-5-(diphosphooxymethyl)pyrimidine + 2 H(+) = thiamine phosphate + CO2 + diphosphate</text>
        <dbReference type="Rhea" id="RHEA:47848"/>
        <dbReference type="ChEBI" id="CHEBI:15378"/>
        <dbReference type="ChEBI" id="CHEBI:16526"/>
        <dbReference type="ChEBI" id="CHEBI:33019"/>
        <dbReference type="ChEBI" id="CHEBI:37575"/>
        <dbReference type="ChEBI" id="CHEBI:57841"/>
        <dbReference type="ChEBI" id="CHEBI:62890"/>
        <dbReference type="EC" id="2.5.1.3"/>
    </reaction>
</comment>
<dbReference type="CDD" id="cd00564">
    <property type="entry name" value="TMP_TenI"/>
    <property type="match status" value="1"/>
</dbReference>
<comment type="function">
    <text evidence="1 10">Condenses 4-methyl-5-(beta-hydroxyethyl)thiazole monophosphate (THZ-P) and 2-methyl-4-amino-5-hydroxymethyl pyrimidine pyrophosphate (HMP-PP) to form thiamine monophosphate (TMP).</text>
</comment>
<dbReference type="OrthoDB" id="9810880at2"/>
<sequence>MEGMYLVTDQAACIHHPLETVVAKAVDAGVSCVQLREKTIDTRSFLDRALALKNILAPARVPLIINDRLDIALAAGAHGVHIGQSDMPYAHARKLLGPKAIIGLSVETWEDVVEAQDLDVDYIGVSPVFSTPTKTDTKEPWELEGLERIKGYSRHPLVAIGGLNQGNIAPVIQAGARSIAVVSAICSAPDPFAATRALCACFQ</sequence>
<evidence type="ECO:0000256" key="9">
    <source>
        <dbReference type="ARBA" id="ARBA00047883"/>
    </source>
</evidence>
<evidence type="ECO:0000259" key="13">
    <source>
        <dbReference type="Pfam" id="PF02581"/>
    </source>
</evidence>
<feature type="binding site" evidence="10">
    <location>
        <position position="67"/>
    </location>
    <ligand>
        <name>Mg(2+)</name>
        <dbReference type="ChEBI" id="CHEBI:18420"/>
    </ligand>
</feature>
<evidence type="ECO:0000256" key="11">
    <source>
        <dbReference type="RuleBase" id="RU003826"/>
    </source>
</evidence>
<reference evidence="14 15" key="1">
    <citation type="submission" date="2017-04" db="EMBL/GenBank/DDBJ databases">
        <authorList>
            <person name="Afonso C.L."/>
            <person name="Miller P.J."/>
            <person name="Scott M.A."/>
            <person name="Spackman E."/>
            <person name="Goraichik I."/>
            <person name="Dimitrov K.M."/>
            <person name="Suarez D.L."/>
            <person name="Swayne D.E."/>
        </authorList>
    </citation>
    <scope>NUCLEOTIDE SEQUENCE [LARGE SCALE GENOMIC DNA]</scope>
    <source>
        <strain evidence="14 15">DSM 3385</strain>
    </source>
</reference>
<comment type="similarity">
    <text evidence="10 11">Belongs to the thiamine-phosphate synthase family.</text>
</comment>
<feature type="binding site" evidence="10">
    <location>
        <position position="162"/>
    </location>
    <ligand>
        <name>2-[(2R,5Z)-2-carboxy-4-methylthiazol-5(2H)-ylidene]ethyl phosphate</name>
        <dbReference type="ChEBI" id="CHEBI:62899"/>
    </ligand>
</feature>
<dbReference type="STRING" id="1121400.SAMN02746065_12614"/>
<feature type="binding site" evidence="10">
    <location>
        <position position="105"/>
    </location>
    <ligand>
        <name>4-amino-2-methyl-5-(diphosphooxymethyl)pyrimidine</name>
        <dbReference type="ChEBI" id="CHEBI:57841"/>
    </ligand>
</feature>
<dbReference type="GO" id="GO:0005737">
    <property type="term" value="C:cytoplasm"/>
    <property type="evidence" value="ECO:0007669"/>
    <property type="project" value="TreeGrafter"/>
</dbReference>
<keyword evidence="15" id="KW-1185">Reference proteome</keyword>
<gene>
    <name evidence="10" type="primary">thiE</name>
    <name evidence="14" type="ORF">SAMN02746065_12614</name>
</gene>
<evidence type="ECO:0000256" key="5">
    <source>
        <dbReference type="ARBA" id="ARBA00022842"/>
    </source>
</evidence>
<protein>
    <recommendedName>
        <fullName evidence="10">Thiamine-phosphate synthase</fullName>
        <shortName evidence="10">TP synthase</shortName>
        <shortName evidence="10">TPS</shortName>
        <ecNumber evidence="10">2.5.1.3</ecNumber>
    </recommendedName>
    <alternativeName>
        <fullName evidence="10">Thiamine-phosphate pyrophosphorylase</fullName>
        <shortName evidence="10">TMP pyrophosphorylase</shortName>
        <shortName evidence="10">TMP-PPase</shortName>
    </alternativeName>
</protein>
<feature type="binding site" evidence="10">
    <location>
        <begin position="34"/>
        <end position="38"/>
    </location>
    <ligand>
        <name>4-amino-2-methyl-5-(diphosphooxymethyl)pyrimidine</name>
        <dbReference type="ChEBI" id="CHEBI:57841"/>
    </ligand>
</feature>
<comment type="catalytic activity">
    <reaction evidence="7 10 11">
        <text>4-methyl-5-(2-phosphooxyethyl)-thiazole + 4-amino-2-methyl-5-(diphosphooxymethyl)pyrimidine + H(+) = thiamine phosphate + diphosphate</text>
        <dbReference type="Rhea" id="RHEA:22328"/>
        <dbReference type="ChEBI" id="CHEBI:15378"/>
        <dbReference type="ChEBI" id="CHEBI:33019"/>
        <dbReference type="ChEBI" id="CHEBI:37575"/>
        <dbReference type="ChEBI" id="CHEBI:57841"/>
        <dbReference type="ChEBI" id="CHEBI:58296"/>
        <dbReference type="EC" id="2.5.1.3"/>
    </reaction>
</comment>
<evidence type="ECO:0000256" key="4">
    <source>
        <dbReference type="ARBA" id="ARBA00022723"/>
    </source>
</evidence>
<dbReference type="GO" id="GO:0009229">
    <property type="term" value="P:thiamine diphosphate biosynthetic process"/>
    <property type="evidence" value="ECO:0007669"/>
    <property type="project" value="UniProtKB-UniRule"/>
</dbReference>
<dbReference type="HAMAP" id="MF_00097">
    <property type="entry name" value="TMP_synthase"/>
    <property type="match status" value="1"/>
</dbReference>
<dbReference type="FunFam" id="3.20.20.70:FF:000096">
    <property type="entry name" value="Thiamine-phosphate synthase"/>
    <property type="match status" value="1"/>
</dbReference>
<feature type="binding site" evidence="10">
    <location>
        <begin position="182"/>
        <end position="183"/>
    </location>
    <ligand>
        <name>2-[(2R,5Z)-2-carboxy-4-methylthiazol-5(2H)-ylidene]ethyl phosphate</name>
        <dbReference type="ChEBI" id="CHEBI:62899"/>
    </ligand>
</feature>
<evidence type="ECO:0000256" key="12">
    <source>
        <dbReference type="RuleBase" id="RU004253"/>
    </source>
</evidence>
<evidence type="ECO:0000313" key="15">
    <source>
        <dbReference type="Proteomes" id="UP000192418"/>
    </source>
</evidence>
<dbReference type="RefSeq" id="WP_084071345.1">
    <property type="nucleotide sequence ID" value="NZ_FWXY01000026.1"/>
</dbReference>
<dbReference type="UniPathway" id="UPA00060">
    <property type="reaction ID" value="UER00141"/>
</dbReference>
<dbReference type="AlphaFoldDB" id="A0A1W2E908"/>
<dbReference type="SUPFAM" id="SSF51391">
    <property type="entry name" value="Thiamin phosphate synthase"/>
    <property type="match status" value="1"/>
</dbReference>
<dbReference type="Proteomes" id="UP000192418">
    <property type="component" value="Unassembled WGS sequence"/>
</dbReference>
<keyword evidence="4 10" id="KW-0479">Metal-binding</keyword>
<evidence type="ECO:0000256" key="10">
    <source>
        <dbReference type="HAMAP-Rule" id="MF_00097"/>
    </source>
</evidence>
<dbReference type="EC" id="2.5.1.3" evidence="10"/>
<evidence type="ECO:0000256" key="3">
    <source>
        <dbReference type="ARBA" id="ARBA00022679"/>
    </source>
</evidence>
<dbReference type="NCBIfam" id="TIGR00693">
    <property type="entry name" value="thiE"/>
    <property type="match status" value="1"/>
</dbReference>
<evidence type="ECO:0000256" key="2">
    <source>
        <dbReference type="ARBA" id="ARBA00005165"/>
    </source>
</evidence>
<evidence type="ECO:0000256" key="7">
    <source>
        <dbReference type="ARBA" id="ARBA00047334"/>
    </source>
</evidence>
<dbReference type="PANTHER" id="PTHR20857">
    <property type="entry name" value="THIAMINE-PHOSPHATE PYROPHOSPHORYLASE"/>
    <property type="match status" value="1"/>
</dbReference>
<comment type="catalytic activity">
    <reaction evidence="9 10 11">
        <text>2-[(2R,5Z)-2-carboxy-4-methylthiazol-5(2H)-ylidene]ethyl phosphate + 4-amino-2-methyl-5-(diphosphooxymethyl)pyrimidine + 2 H(+) = thiamine phosphate + CO2 + diphosphate</text>
        <dbReference type="Rhea" id="RHEA:47844"/>
        <dbReference type="ChEBI" id="CHEBI:15378"/>
        <dbReference type="ChEBI" id="CHEBI:16526"/>
        <dbReference type="ChEBI" id="CHEBI:33019"/>
        <dbReference type="ChEBI" id="CHEBI:37575"/>
        <dbReference type="ChEBI" id="CHEBI:57841"/>
        <dbReference type="ChEBI" id="CHEBI:62899"/>
        <dbReference type="EC" id="2.5.1.3"/>
    </reaction>
</comment>
<keyword evidence="5 10" id="KW-0460">Magnesium</keyword>
<dbReference type="InterPro" id="IPR034291">
    <property type="entry name" value="TMP_synthase"/>
</dbReference>
<dbReference type="GO" id="GO:0004789">
    <property type="term" value="F:thiamine-phosphate diphosphorylase activity"/>
    <property type="evidence" value="ECO:0007669"/>
    <property type="project" value="UniProtKB-UniRule"/>
</dbReference>
<dbReference type="GO" id="GO:0000287">
    <property type="term" value="F:magnesium ion binding"/>
    <property type="evidence" value="ECO:0007669"/>
    <property type="project" value="UniProtKB-UniRule"/>
</dbReference>
<comment type="cofactor">
    <cofactor evidence="10">
        <name>Mg(2+)</name>
        <dbReference type="ChEBI" id="CHEBI:18420"/>
    </cofactor>
    <text evidence="10">Binds 1 Mg(2+) ion per subunit.</text>
</comment>
<name>A0A1W2E908_9BACT</name>
<feature type="binding site" evidence="10">
    <location>
        <position position="134"/>
    </location>
    <ligand>
        <name>4-amino-2-methyl-5-(diphosphooxymethyl)pyrimidine</name>
        <dbReference type="ChEBI" id="CHEBI:57841"/>
    </ligand>
</feature>